<dbReference type="InterPro" id="IPR001647">
    <property type="entry name" value="HTH_TetR"/>
</dbReference>
<keyword evidence="1 2" id="KW-0238">DNA-binding</keyword>
<dbReference type="Proteomes" id="UP000285710">
    <property type="component" value="Unassembled WGS sequence"/>
</dbReference>
<feature type="DNA-binding region" description="H-T-H motif" evidence="2">
    <location>
        <begin position="39"/>
        <end position="58"/>
    </location>
</feature>
<keyword evidence="5" id="KW-1185">Reference proteome</keyword>
<reference evidence="4 5" key="2">
    <citation type="submission" date="2019-01" db="EMBL/GenBank/DDBJ databases">
        <authorList>
            <person name="Li Y."/>
        </authorList>
    </citation>
    <scope>NUCLEOTIDE SEQUENCE [LARGE SCALE GENOMIC DNA]</scope>
    <source>
        <strain evidence="4 5">2D-5</strain>
    </source>
</reference>
<dbReference type="GO" id="GO:0003677">
    <property type="term" value="F:DNA binding"/>
    <property type="evidence" value="ECO:0007669"/>
    <property type="project" value="UniProtKB-UniRule"/>
</dbReference>
<organism evidence="4 5">
    <name type="scientific">Paenirhodobacter populi</name>
    <dbReference type="NCBI Taxonomy" id="2306993"/>
    <lineage>
        <taxon>Bacteria</taxon>
        <taxon>Pseudomonadati</taxon>
        <taxon>Pseudomonadota</taxon>
        <taxon>Alphaproteobacteria</taxon>
        <taxon>Rhodobacterales</taxon>
        <taxon>Rhodobacter group</taxon>
        <taxon>Paenirhodobacter</taxon>
    </lineage>
</organism>
<comment type="caution">
    <text evidence="4">The sequence shown here is derived from an EMBL/GenBank/DDBJ whole genome shotgun (WGS) entry which is preliminary data.</text>
</comment>
<dbReference type="Pfam" id="PF00440">
    <property type="entry name" value="TetR_N"/>
    <property type="match status" value="1"/>
</dbReference>
<dbReference type="InterPro" id="IPR009057">
    <property type="entry name" value="Homeodomain-like_sf"/>
</dbReference>
<dbReference type="AlphaFoldDB" id="A0A443J1K2"/>
<sequence>MKDRDTTEDAPETGWRGSPEGWLDAAYEMLIEKGIDAVKIMPLATRLKLARTSFYWHFRDREALLAALADRWVSRTTLPLIAAAGEYADSEPEAMLNVIGCFIGETFDDRLEFAVRSWALQDAGIMDRVQGEDVKRLAALSDLLRKWGHDPEDAEVRARTIYLAQIGYISMQVRESLALRMARIPHYVAIYSGGKFPAPREMARFHARHGYTEGTEA</sequence>
<evidence type="ECO:0000259" key="3">
    <source>
        <dbReference type="PROSITE" id="PS50977"/>
    </source>
</evidence>
<name>A0A443J1K2_9RHOB</name>
<gene>
    <name evidence="4" type="ORF">D2T33_03545</name>
</gene>
<dbReference type="PRINTS" id="PR00455">
    <property type="entry name" value="HTHTETR"/>
</dbReference>
<dbReference type="Gene3D" id="1.10.357.10">
    <property type="entry name" value="Tetracycline Repressor, domain 2"/>
    <property type="match status" value="1"/>
</dbReference>
<evidence type="ECO:0000313" key="4">
    <source>
        <dbReference type="EMBL" id="RWR14299.1"/>
    </source>
</evidence>
<proteinExistence type="predicted"/>
<accession>A0A443J1K2</accession>
<evidence type="ECO:0000313" key="5">
    <source>
        <dbReference type="Proteomes" id="UP000285710"/>
    </source>
</evidence>
<feature type="domain" description="HTH tetR-type" evidence="3">
    <location>
        <begin position="16"/>
        <end position="76"/>
    </location>
</feature>
<dbReference type="PROSITE" id="PS50977">
    <property type="entry name" value="HTH_TETR_2"/>
    <property type="match status" value="1"/>
</dbReference>
<dbReference type="EMBL" id="SAUW01000003">
    <property type="protein sequence ID" value="RWR14299.1"/>
    <property type="molecule type" value="Genomic_DNA"/>
</dbReference>
<evidence type="ECO:0000256" key="2">
    <source>
        <dbReference type="PROSITE-ProRule" id="PRU00335"/>
    </source>
</evidence>
<reference evidence="4 5" key="1">
    <citation type="submission" date="2019-01" db="EMBL/GenBank/DDBJ databases">
        <title>Sinorhodobacter populi sp. nov. isolated from the symptomatic bark tissue of Populus euramericana canker.</title>
        <authorList>
            <person name="Xu G."/>
        </authorList>
    </citation>
    <scope>NUCLEOTIDE SEQUENCE [LARGE SCALE GENOMIC DNA]</scope>
    <source>
        <strain evidence="4 5">2D-5</strain>
    </source>
</reference>
<dbReference type="RefSeq" id="WP_128268867.1">
    <property type="nucleotide sequence ID" value="NZ_SAUW01000003.1"/>
</dbReference>
<dbReference type="SUPFAM" id="SSF46689">
    <property type="entry name" value="Homeodomain-like"/>
    <property type="match status" value="1"/>
</dbReference>
<protein>
    <submittedName>
        <fullName evidence="4">TetR/AcrR family transcriptional regulator</fullName>
    </submittedName>
</protein>
<evidence type="ECO:0000256" key="1">
    <source>
        <dbReference type="ARBA" id="ARBA00023125"/>
    </source>
</evidence>